<gene>
    <name evidence="1" type="ORF">RFULGI_LOCUS4364</name>
</gene>
<comment type="caution">
    <text evidence="1">The sequence shown here is derived from an EMBL/GenBank/DDBJ whole genome shotgun (WGS) entry which is preliminary data.</text>
</comment>
<name>A0A9N9AXK3_9GLOM</name>
<dbReference type="EMBL" id="CAJVPZ010004327">
    <property type="protein sequence ID" value="CAG8544355.1"/>
    <property type="molecule type" value="Genomic_DNA"/>
</dbReference>
<sequence>MSLRCKEIENIINKIFTKPKEIDEFNVTESKTFLSLYQLIDPNSSRRKKTKPNPPRAQNGEICNFKLWKNINVYEIKTIYDKVSEIAKRVHGNLFPNYRYSPKRKCLNGLNLLFQKHISHYVPYNYAPYNYIQHLDINSASYYAPYNIQQLDINSASNYKPCYYIQQLDINLKNFTNETINNHQKNMLKLFELCK</sequence>
<dbReference type="OrthoDB" id="2444098at2759"/>
<dbReference type="AlphaFoldDB" id="A0A9N9AXK3"/>
<evidence type="ECO:0000313" key="1">
    <source>
        <dbReference type="EMBL" id="CAG8544355.1"/>
    </source>
</evidence>
<evidence type="ECO:0000313" key="2">
    <source>
        <dbReference type="Proteomes" id="UP000789396"/>
    </source>
</evidence>
<reference evidence="1" key="1">
    <citation type="submission" date="2021-06" db="EMBL/GenBank/DDBJ databases">
        <authorList>
            <person name="Kallberg Y."/>
            <person name="Tangrot J."/>
            <person name="Rosling A."/>
        </authorList>
    </citation>
    <scope>NUCLEOTIDE SEQUENCE</scope>
    <source>
        <strain evidence="1">IN212</strain>
    </source>
</reference>
<dbReference type="Proteomes" id="UP000789396">
    <property type="component" value="Unassembled WGS sequence"/>
</dbReference>
<keyword evidence="2" id="KW-1185">Reference proteome</keyword>
<accession>A0A9N9AXK3</accession>
<organism evidence="1 2">
    <name type="scientific">Racocetra fulgida</name>
    <dbReference type="NCBI Taxonomy" id="60492"/>
    <lineage>
        <taxon>Eukaryota</taxon>
        <taxon>Fungi</taxon>
        <taxon>Fungi incertae sedis</taxon>
        <taxon>Mucoromycota</taxon>
        <taxon>Glomeromycotina</taxon>
        <taxon>Glomeromycetes</taxon>
        <taxon>Diversisporales</taxon>
        <taxon>Gigasporaceae</taxon>
        <taxon>Racocetra</taxon>
    </lineage>
</organism>
<protein>
    <submittedName>
        <fullName evidence="1">18958_t:CDS:1</fullName>
    </submittedName>
</protein>
<proteinExistence type="predicted"/>